<accession>A0A5C6VKD5</accession>
<dbReference type="InterPro" id="IPR036638">
    <property type="entry name" value="HLH_DNA-bd_sf"/>
</dbReference>
<dbReference type="Pfam" id="PF09388">
    <property type="entry name" value="SpoOE-like"/>
    <property type="match status" value="1"/>
</dbReference>
<evidence type="ECO:0000313" key="3">
    <source>
        <dbReference type="Proteomes" id="UP000321363"/>
    </source>
</evidence>
<evidence type="ECO:0000259" key="1">
    <source>
        <dbReference type="Pfam" id="PF14417"/>
    </source>
</evidence>
<name>A0A5C6VKD5_9BACI</name>
<dbReference type="InterPro" id="IPR037208">
    <property type="entry name" value="Spo0E-like_sf"/>
</dbReference>
<feature type="domain" description="MEDS" evidence="1">
    <location>
        <begin position="88"/>
        <end position="246"/>
    </location>
</feature>
<sequence>MENKKESILCNFRGICMKPTCDGCNIKAWLEENRKSLIKLVSEKDNILNETVVNKSQLLDQFIVECVKCDKRKMDSKIMTLDDIFGIHSTFYYYGREHLLINLLPYIKHGVDNNELITVSLSKDIYDQLMELLDFHGISRSGVKFFPVKNMVIANNKNGLEGVRQLLSALLEEVESNKYKGARVIGQPSFAIGETSKEDFLELEKVLTEAIIGLNASGLCLYDAFDYIHNREFIDEDIINHSLETHSHLLYSNSLFKIN</sequence>
<proteinExistence type="predicted"/>
<dbReference type="GO" id="GO:0043937">
    <property type="term" value="P:regulation of sporulation"/>
    <property type="evidence" value="ECO:0007669"/>
    <property type="project" value="InterPro"/>
</dbReference>
<reference evidence="2 3" key="1">
    <citation type="journal article" date="2005" name="Int. J. Syst. Evol. Microbiol.">
        <title>Bacillus litoralis sp. nov., isolated from a tidal flat of the Yellow Sea in Korea.</title>
        <authorList>
            <person name="Yoon J.H."/>
            <person name="Oh T.K."/>
        </authorList>
    </citation>
    <scope>NUCLEOTIDE SEQUENCE [LARGE SCALE GENOMIC DNA]</scope>
    <source>
        <strain evidence="2 3">SW-211</strain>
    </source>
</reference>
<dbReference type="Gene3D" id="4.10.280.10">
    <property type="entry name" value="Helix-loop-helix DNA-binding domain"/>
    <property type="match status" value="1"/>
</dbReference>
<protein>
    <submittedName>
        <fullName evidence="2">Spo0E family sporulation regulatory protein-aspartic acid phosphatase</fullName>
    </submittedName>
</protein>
<dbReference type="Proteomes" id="UP000321363">
    <property type="component" value="Unassembled WGS sequence"/>
</dbReference>
<evidence type="ECO:0000313" key="2">
    <source>
        <dbReference type="EMBL" id="TXC85757.1"/>
    </source>
</evidence>
<keyword evidence="3" id="KW-1185">Reference proteome</keyword>
<gene>
    <name evidence="2" type="ORF">FS935_19840</name>
</gene>
<dbReference type="InterPro" id="IPR025847">
    <property type="entry name" value="MEDS_domain"/>
</dbReference>
<dbReference type="Pfam" id="PF14417">
    <property type="entry name" value="MEDS"/>
    <property type="match status" value="1"/>
</dbReference>
<organism evidence="2 3">
    <name type="scientific">Metabacillus litoralis</name>
    <dbReference type="NCBI Taxonomy" id="152268"/>
    <lineage>
        <taxon>Bacteria</taxon>
        <taxon>Bacillati</taxon>
        <taxon>Bacillota</taxon>
        <taxon>Bacilli</taxon>
        <taxon>Bacillales</taxon>
        <taxon>Bacillaceae</taxon>
        <taxon>Metabacillus</taxon>
    </lineage>
</organism>
<dbReference type="GO" id="GO:0046983">
    <property type="term" value="F:protein dimerization activity"/>
    <property type="evidence" value="ECO:0007669"/>
    <property type="project" value="InterPro"/>
</dbReference>
<dbReference type="EMBL" id="VOQF01000016">
    <property type="protein sequence ID" value="TXC85757.1"/>
    <property type="molecule type" value="Genomic_DNA"/>
</dbReference>
<dbReference type="AlphaFoldDB" id="A0A5C6VKD5"/>
<comment type="caution">
    <text evidence="2">The sequence shown here is derived from an EMBL/GenBank/DDBJ whole genome shotgun (WGS) entry which is preliminary data.</text>
</comment>
<dbReference type="SUPFAM" id="SSF140500">
    <property type="entry name" value="BAS1536-like"/>
    <property type="match status" value="1"/>
</dbReference>
<dbReference type="InterPro" id="IPR018540">
    <property type="entry name" value="Spo0E-like"/>
</dbReference>